<feature type="region of interest" description="Disordered" evidence="5">
    <location>
        <begin position="284"/>
        <end position="345"/>
    </location>
</feature>
<dbReference type="FunFam" id="2.40.10.10:FF:000006">
    <property type="entry name" value="Serine proteinase stubble"/>
    <property type="match status" value="1"/>
</dbReference>
<keyword evidence="2" id="KW-0378">Hydrolase</keyword>
<dbReference type="PROSITE" id="PS00135">
    <property type="entry name" value="TRYPSIN_SER"/>
    <property type="match status" value="1"/>
</dbReference>
<dbReference type="SMART" id="SM00020">
    <property type="entry name" value="Tryp_SPc"/>
    <property type="match status" value="1"/>
</dbReference>
<dbReference type="CDD" id="cd00190">
    <property type="entry name" value="Tryp_SPc"/>
    <property type="match status" value="1"/>
</dbReference>
<dbReference type="InterPro" id="IPR001254">
    <property type="entry name" value="Trypsin_dom"/>
</dbReference>
<evidence type="ECO:0000256" key="2">
    <source>
        <dbReference type="ARBA" id="ARBA00022801"/>
    </source>
</evidence>
<sequence>MRSPGSSLVVDLTDNRSQSGKLSRSTTPFSVPSRRKLHNGEPPPHHHYLRQRRSGPKRTIPASWQSEQKKNHFLTILMTSLPSDWHVSIHSYPCAVKTHLQRLIAVAIVFLCLLPIAFAGTDHDGIAQRARDQSRARLLASLPRQSRQREGFSIQPRTCTVSGEPGTCMFVWECLKTDGKHLGMCMDGFMFGSCCVHPEEENTISHQEKEIYDKIDQVNQNELVLDAPPQEAVLDKKNNNDDGVRDYYNSFSKNKWTQVSSSTAQEPLKTTVSPAQLENITVTDRPTRPARPTKPMVKWPHFTPTPAMLTDNTKEHTKPSTTNWHWGTTEKSDPPPSQLYFPSSSEKGPFLIEETTENEIDDPDVAGTGWTSFKVKPNRPTRPTRPPKPNSSGYFPSSISYEYLDTDQNTSTEVSVRRTSFFGFTSTHRCGGALINEYWVATAGHCVDDLQIPKIRVRIGEWDFSSTGEKHPHIERKVTKKIVHPKYNFFTYENDLALVRVEKKVHFRDNIIPICLPGNNDLLIGETGFVAGWGRLSEGGQLPNILQYVSVPIVSNEKCKSMFLKAGRQEVIPDIFMCAGYDNGGRDSCQGDSGGPLVVKGKDGRWFLGGIISWGIGCAEPNLPGVCTRISKFREWVLENAT</sequence>
<dbReference type="Pfam" id="PF00089">
    <property type="entry name" value="Trypsin"/>
    <property type="match status" value="1"/>
</dbReference>
<organism evidence="7 8">
    <name type="scientific">Tigriopus californicus</name>
    <name type="common">Marine copepod</name>
    <dbReference type="NCBI Taxonomy" id="6832"/>
    <lineage>
        <taxon>Eukaryota</taxon>
        <taxon>Metazoa</taxon>
        <taxon>Ecdysozoa</taxon>
        <taxon>Arthropoda</taxon>
        <taxon>Crustacea</taxon>
        <taxon>Multicrustacea</taxon>
        <taxon>Hexanauplia</taxon>
        <taxon>Copepoda</taxon>
        <taxon>Harpacticoida</taxon>
        <taxon>Harpacticidae</taxon>
        <taxon>Tigriopus</taxon>
    </lineage>
</organism>
<dbReference type="GO" id="GO:0006508">
    <property type="term" value="P:proteolysis"/>
    <property type="evidence" value="ECO:0007669"/>
    <property type="project" value="UniProtKB-KW"/>
</dbReference>
<keyword evidence="1" id="KW-0645">Protease</keyword>
<feature type="compositionally biased region" description="Polar residues" evidence="5">
    <location>
        <begin position="15"/>
        <end position="30"/>
    </location>
</feature>
<evidence type="ECO:0000313" key="7">
    <source>
        <dbReference type="EMBL" id="TRY69002.1"/>
    </source>
</evidence>
<reference evidence="7 8" key="1">
    <citation type="journal article" date="2018" name="Nat. Ecol. Evol.">
        <title>Genomic signatures of mitonuclear coevolution across populations of Tigriopus californicus.</title>
        <authorList>
            <person name="Barreto F.S."/>
            <person name="Watson E.T."/>
            <person name="Lima T.G."/>
            <person name="Willett C.S."/>
            <person name="Edmands S."/>
            <person name="Li W."/>
            <person name="Burton R.S."/>
        </authorList>
    </citation>
    <scope>NUCLEOTIDE SEQUENCE [LARGE SCALE GENOMIC DNA]</scope>
    <source>
        <strain evidence="7 8">San Diego</strain>
    </source>
</reference>
<dbReference type="SUPFAM" id="SSF50494">
    <property type="entry name" value="Trypsin-like serine proteases"/>
    <property type="match status" value="1"/>
</dbReference>
<feature type="domain" description="Peptidase S1" evidence="6">
    <location>
        <begin position="364"/>
        <end position="642"/>
    </location>
</feature>
<dbReference type="PANTHER" id="PTHR24252">
    <property type="entry name" value="ACROSIN-RELATED"/>
    <property type="match status" value="1"/>
</dbReference>
<proteinExistence type="predicted"/>
<name>A0A553NU96_TIGCA</name>
<evidence type="ECO:0000256" key="5">
    <source>
        <dbReference type="SAM" id="MobiDB-lite"/>
    </source>
</evidence>
<evidence type="ECO:0000256" key="1">
    <source>
        <dbReference type="ARBA" id="ARBA00022670"/>
    </source>
</evidence>
<keyword evidence="4" id="KW-1015">Disulfide bond</keyword>
<comment type="caution">
    <text evidence="7">The sequence shown here is derived from an EMBL/GenBank/DDBJ whole genome shotgun (WGS) entry which is preliminary data.</text>
</comment>
<dbReference type="AlphaFoldDB" id="A0A553NU96"/>
<feature type="region of interest" description="Disordered" evidence="5">
    <location>
        <begin position="1"/>
        <end position="64"/>
    </location>
</feature>
<dbReference type="EMBL" id="VCGU01000010">
    <property type="protein sequence ID" value="TRY69002.1"/>
    <property type="molecule type" value="Genomic_DNA"/>
</dbReference>
<protein>
    <recommendedName>
        <fullName evidence="6">Peptidase S1 domain-containing protein</fullName>
    </recommendedName>
</protein>
<feature type="region of interest" description="Disordered" evidence="5">
    <location>
        <begin position="357"/>
        <end position="394"/>
    </location>
</feature>
<evidence type="ECO:0000313" key="8">
    <source>
        <dbReference type="Proteomes" id="UP000318571"/>
    </source>
</evidence>
<dbReference type="Gene3D" id="2.40.10.10">
    <property type="entry name" value="Trypsin-like serine proteases"/>
    <property type="match status" value="1"/>
</dbReference>
<accession>A0A553NU96</accession>
<dbReference type="InterPro" id="IPR043504">
    <property type="entry name" value="Peptidase_S1_PA_chymotrypsin"/>
</dbReference>
<evidence type="ECO:0000256" key="3">
    <source>
        <dbReference type="ARBA" id="ARBA00022825"/>
    </source>
</evidence>
<dbReference type="PROSITE" id="PS50240">
    <property type="entry name" value="TRYPSIN_DOM"/>
    <property type="match status" value="1"/>
</dbReference>
<evidence type="ECO:0000259" key="6">
    <source>
        <dbReference type="PROSITE" id="PS50240"/>
    </source>
</evidence>
<evidence type="ECO:0000256" key="4">
    <source>
        <dbReference type="ARBA" id="ARBA00023157"/>
    </source>
</evidence>
<dbReference type="GO" id="GO:0004252">
    <property type="term" value="F:serine-type endopeptidase activity"/>
    <property type="evidence" value="ECO:0007669"/>
    <property type="project" value="InterPro"/>
</dbReference>
<keyword evidence="3" id="KW-0720">Serine protease</keyword>
<dbReference type="STRING" id="6832.A0A553NU96"/>
<gene>
    <name evidence="7" type="ORF">TCAL_04092</name>
</gene>
<feature type="compositionally biased region" description="Basic residues" evidence="5">
    <location>
        <begin position="45"/>
        <end position="56"/>
    </location>
</feature>
<dbReference type="Proteomes" id="UP000318571">
    <property type="component" value="Chromosome 1"/>
</dbReference>
<dbReference type="InterPro" id="IPR033116">
    <property type="entry name" value="TRYPSIN_SER"/>
</dbReference>
<dbReference type="InterPro" id="IPR001314">
    <property type="entry name" value="Peptidase_S1A"/>
</dbReference>
<keyword evidence="8" id="KW-1185">Reference proteome</keyword>
<dbReference type="PRINTS" id="PR00722">
    <property type="entry name" value="CHYMOTRYPSIN"/>
</dbReference>
<dbReference type="PANTHER" id="PTHR24252:SF7">
    <property type="entry name" value="HYALIN"/>
    <property type="match status" value="1"/>
</dbReference>
<dbReference type="InterPro" id="IPR009003">
    <property type="entry name" value="Peptidase_S1_PA"/>
</dbReference>